<evidence type="ECO:0000259" key="4">
    <source>
        <dbReference type="Pfam" id="PF01494"/>
    </source>
</evidence>
<keyword evidence="3" id="KW-0560">Oxidoreductase</keyword>
<accession>A0AA43QKA4</accession>
<dbReference type="Pfam" id="PF01494">
    <property type="entry name" value="FAD_binding_3"/>
    <property type="match status" value="1"/>
</dbReference>
<keyword evidence="6" id="KW-1185">Reference proteome</keyword>
<reference evidence="5" key="1">
    <citation type="journal article" date="2023" name="Genome Biol. Evol.">
        <title>First Whole Genome Sequence and Flow Cytometry Genome Size Data for the Lichen-Forming Fungus Ramalina farinacea (Ascomycota).</title>
        <authorList>
            <person name="Llewellyn T."/>
            <person name="Mian S."/>
            <person name="Hill R."/>
            <person name="Leitch I.J."/>
            <person name="Gaya E."/>
        </authorList>
    </citation>
    <scope>NUCLEOTIDE SEQUENCE</scope>
    <source>
        <strain evidence="5">LIQ254RAFAR</strain>
    </source>
</reference>
<dbReference type="SUPFAM" id="SSF51905">
    <property type="entry name" value="FAD/NAD(P)-binding domain"/>
    <property type="match status" value="1"/>
</dbReference>
<dbReference type="GO" id="GO:0016491">
    <property type="term" value="F:oxidoreductase activity"/>
    <property type="evidence" value="ECO:0007669"/>
    <property type="project" value="UniProtKB-KW"/>
</dbReference>
<proteinExistence type="predicted"/>
<evidence type="ECO:0000313" key="5">
    <source>
        <dbReference type="EMBL" id="MDI1488067.1"/>
    </source>
</evidence>
<evidence type="ECO:0000256" key="2">
    <source>
        <dbReference type="ARBA" id="ARBA00022827"/>
    </source>
</evidence>
<keyword evidence="1" id="KW-0285">Flavoprotein</keyword>
<dbReference type="InterPro" id="IPR051104">
    <property type="entry name" value="FAD_monoxygenase"/>
</dbReference>
<comment type="caution">
    <text evidence="5">The sequence shown here is derived from an EMBL/GenBank/DDBJ whole genome shotgun (WGS) entry which is preliminary data.</text>
</comment>
<dbReference type="PANTHER" id="PTHR46720:SF3">
    <property type="entry name" value="FAD-BINDING DOMAIN-CONTAINING PROTEIN-RELATED"/>
    <property type="match status" value="1"/>
</dbReference>
<dbReference type="EMBL" id="JAPUFD010000006">
    <property type="protein sequence ID" value="MDI1488067.1"/>
    <property type="molecule type" value="Genomic_DNA"/>
</dbReference>
<dbReference type="AlphaFoldDB" id="A0AA43QKA4"/>
<evidence type="ECO:0000256" key="1">
    <source>
        <dbReference type="ARBA" id="ARBA00022630"/>
    </source>
</evidence>
<dbReference type="GO" id="GO:0044550">
    <property type="term" value="P:secondary metabolite biosynthetic process"/>
    <property type="evidence" value="ECO:0007669"/>
    <property type="project" value="TreeGrafter"/>
</dbReference>
<protein>
    <recommendedName>
        <fullName evidence="4">FAD-binding domain-containing protein</fullName>
    </recommendedName>
</protein>
<name>A0AA43QKA4_9LECA</name>
<dbReference type="Proteomes" id="UP001161017">
    <property type="component" value="Unassembled WGS sequence"/>
</dbReference>
<feature type="domain" description="FAD-binding" evidence="4">
    <location>
        <begin position="13"/>
        <end position="375"/>
    </location>
</feature>
<dbReference type="PRINTS" id="PR00420">
    <property type="entry name" value="RNGMNOXGNASE"/>
</dbReference>
<dbReference type="InterPro" id="IPR002938">
    <property type="entry name" value="FAD-bd"/>
</dbReference>
<dbReference type="GO" id="GO:0071949">
    <property type="term" value="F:FAD binding"/>
    <property type="evidence" value="ECO:0007669"/>
    <property type="project" value="InterPro"/>
</dbReference>
<keyword evidence="2" id="KW-0274">FAD</keyword>
<organism evidence="5 6">
    <name type="scientific">Ramalina farinacea</name>
    <dbReference type="NCBI Taxonomy" id="258253"/>
    <lineage>
        <taxon>Eukaryota</taxon>
        <taxon>Fungi</taxon>
        <taxon>Dikarya</taxon>
        <taxon>Ascomycota</taxon>
        <taxon>Pezizomycotina</taxon>
        <taxon>Lecanoromycetes</taxon>
        <taxon>OSLEUM clade</taxon>
        <taxon>Lecanoromycetidae</taxon>
        <taxon>Lecanorales</taxon>
        <taxon>Lecanorineae</taxon>
        <taxon>Ramalinaceae</taxon>
        <taxon>Ramalina</taxon>
    </lineage>
</organism>
<dbReference type="FunFam" id="3.50.50.60:FF:000153">
    <property type="entry name" value="Salicylate hydroxylase, putative"/>
    <property type="match status" value="1"/>
</dbReference>
<sequence length="447" mass="48796">MSDRRATPKPFSIAIAGGGITGLCLANALVRHKIPVHVYEAAPAFTEIGAGVGLGPNAIRAMALMDQDILRAYEACQTTNVSPAEQGRFFNFRYGMEKPSSDGMKAGELICDVRSGSVTSSVHRARFLDQLARLMPKEATSFGKRISAIDDEGEGVVLSFADGTQAKHDAVVGCDGIKSRVRRLLLGETDGASLPVFSGKYCYRGLAPADKAIELLGEQMASESQMYLGRPGHVLTTLIEQGKTVNVVAYTTKEDGKWEDPEWVKSASKEEMLGNFHGWSKPVEDILHLVEKPNMWALFDHPPAKTYHRKGKICLLGDAAHASTPHHGAGAGMGVEDALILTKLLAAVDSKTELEDVFATYDAIRRPRTQRLVTSSRKLGEIYDFQDQTIGDNMGAMGNYLAHAWDWIWNEDLTQHLGKAEKLLTVARQKGITQPKGVRVREAPPRV</sequence>
<dbReference type="Gene3D" id="3.50.50.60">
    <property type="entry name" value="FAD/NAD(P)-binding domain"/>
    <property type="match status" value="1"/>
</dbReference>
<dbReference type="PANTHER" id="PTHR46720">
    <property type="entry name" value="HYDROXYLASE, PUTATIVE (AFU_ORTHOLOGUE AFUA_3G01460)-RELATED"/>
    <property type="match status" value="1"/>
</dbReference>
<dbReference type="SUPFAM" id="SSF54373">
    <property type="entry name" value="FAD-linked reductases, C-terminal domain"/>
    <property type="match status" value="1"/>
</dbReference>
<evidence type="ECO:0000313" key="6">
    <source>
        <dbReference type="Proteomes" id="UP001161017"/>
    </source>
</evidence>
<evidence type="ECO:0000256" key="3">
    <source>
        <dbReference type="ARBA" id="ARBA00023002"/>
    </source>
</evidence>
<dbReference type="InterPro" id="IPR036188">
    <property type="entry name" value="FAD/NAD-bd_sf"/>
</dbReference>
<gene>
    <name evidence="5" type="ORF">OHK93_007341</name>
</gene>